<organism evidence="2 3">
    <name type="scientific">Colletotrichum lupini</name>
    <dbReference type="NCBI Taxonomy" id="145971"/>
    <lineage>
        <taxon>Eukaryota</taxon>
        <taxon>Fungi</taxon>
        <taxon>Dikarya</taxon>
        <taxon>Ascomycota</taxon>
        <taxon>Pezizomycotina</taxon>
        <taxon>Sordariomycetes</taxon>
        <taxon>Hypocreomycetidae</taxon>
        <taxon>Glomerellales</taxon>
        <taxon>Glomerellaceae</taxon>
        <taxon>Colletotrichum</taxon>
        <taxon>Colletotrichum acutatum species complex</taxon>
    </lineage>
</organism>
<proteinExistence type="predicted"/>
<protein>
    <submittedName>
        <fullName evidence="2">Uncharacterized protein</fullName>
    </submittedName>
</protein>
<evidence type="ECO:0000256" key="1">
    <source>
        <dbReference type="SAM" id="MobiDB-lite"/>
    </source>
</evidence>
<dbReference type="Proteomes" id="UP000830671">
    <property type="component" value="Chromosome 9"/>
</dbReference>
<evidence type="ECO:0000313" key="2">
    <source>
        <dbReference type="EMBL" id="UQC91043.1"/>
    </source>
</evidence>
<evidence type="ECO:0000313" key="3">
    <source>
        <dbReference type="Proteomes" id="UP000830671"/>
    </source>
</evidence>
<dbReference type="KEGG" id="clup:CLUP02_16577"/>
<accession>A0A9Q8WPC2</accession>
<dbReference type="RefSeq" id="XP_049152642.1">
    <property type="nucleotide sequence ID" value="XM_049295495.1"/>
</dbReference>
<dbReference type="AlphaFoldDB" id="A0A9Q8WPC2"/>
<name>A0A9Q8WPC2_9PEZI</name>
<sequence>MAPTVTFPMSDMSMFPSTPNIHRCACRPDYLHSDCPAFNLLQPKAGRRMFPRFERFPRYPSIPPCNLSHPIHPSIHPSIQLSSTLGTTTKYLDKNGPATPPSLPPTR</sequence>
<keyword evidence="3" id="KW-1185">Reference proteome</keyword>
<gene>
    <name evidence="2" type="ORF">CLUP02_16577</name>
</gene>
<reference evidence="2" key="1">
    <citation type="journal article" date="2021" name="Mol. Plant Microbe Interact.">
        <title>Complete Genome Sequence of the Plant-Pathogenic Fungus Colletotrichum lupini.</title>
        <authorList>
            <person name="Baroncelli R."/>
            <person name="Pensec F."/>
            <person name="Da Lio D."/>
            <person name="Boufleur T."/>
            <person name="Vicente I."/>
            <person name="Sarrocco S."/>
            <person name="Picot A."/>
            <person name="Baraldi E."/>
            <person name="Sukno S."/>
            <person name="Thon M."/>
            <person name="Le Floch G."/>
        </authorList>
    </citation>
    <scope>NUCLEOTIDE SEQUENCE</scope>
    <source>
        <strain evidence="2">IMI 504893</strain>
    </source>
</reference>
<feature type="compositionally biased region" description="Pro residues" evidence="1">
    <location>
        <begin position="98"/>
        <end position="107"/>
    </location>
</feature>
<dbReference type="EMBL" id="CP019481">
    <property type="protein sequence ID" value="UQC91043.1"/>
    <property type="molecule type" value="Genomic_DNA"/>
</dbReference>
<feature type="region of interest" description="Disordered" evidence="1">
    <location>
        <begin position="83"/>
        <end position="107"/>
    </location>
</feature>
<dbReference type="GeneID" id="73350505"/>